<dbReference type="NCBIfam" id="TIGR00396">
    <property type="entry name" value="leuS_bact"/>
    <property type="match status" value="1"/>
</dbReference>
<evidence type="ECO:0000313" key="17">
    <source>
        <dbReference type="Proteomes" id="UP000315377"/>
    </source>
</evidence>
<sequence length="813" mass="92255">MSQEVNQPHGYQPQILEKKWQQYWEERKTFATEENSSKPKFYALDMFPYPSGAGLHVGHPEGYTATDIISRFKRMKGYNVLHPMGWDAFGLPAEQHALDTGEHPRDITVKNINNFRRQIKSLGFSYDWDREISTTDPDYYKWTQWIFIQLYKRGLAYEAEIPVNWCPALGTVLANEEVIDGKSERGGHPVIRKPMRQWVLKITEYAERLLEDLDELDWPESLKDMQRNWIGRSEGAEVRFAIDGREDYITVFTTRPDTLFGATYCVLAPEHELVGRITTSGQQAAVQAYQEQAARKSDLERTDLAKDKTGVFTGAYAINPVNGAKLPIWIADYVLAGYGTGAIMAVPGHDQRDWEFAKQFELPIVEVVSGGDVAKEAFSGDGPHVNSDFLNGLGTAQAIARMNEWLTAEGVGQPKVTYRLRDWLFSRQRYWGEPIPILHLEDGTMKPVPESELPLMLPDVDHIQPSGTGESPLANVTEWVNTVDPETGMRARRETNTMPQWAGSCWYYLRFIDPKNGDALCSKEKQAEWLPVDLYIGGVEHAVLHLLYARFWHKVLYDIGVVETKEPFQKLVNQGMILGTNGEKMSKSRGNVINPDDIVNEFGADTLRMYEMFMGPLEITKPWNEKGVEGMFRFLNRIWRLFITEDGQLNSKITDGTGEDSFIRTWHKTVKKVTEDMEAMRFNTAISQLMIFINDAYKAETLPRQAMENFVQLLSPLAPHIAEELWQRLGHSGSITYVSWPSYDEALTVDAEVEIVIQVNGKIADRIRIAADADEAAMQEKAMSLPNVQDAISGKTVRKVIAVKGRLVNIVVG</sequence>
<keyword evidence="4 9" id="KW-0547">Nucleotide-binding</keyword>
<keyword evidence="6 9" id="KW-0648">Protein biosynthesis</keyword>
<dbReference type="Pfam" id="PF08264">
    <property type="entry name" value="Anticodon_1"/>
    <property type="match status" value="1"/>
</dbReference>
<dbReference type="Pfam" id="PF00133">
    <property type="entry name" value="tRNA-synt_1"/>
    <property type="match status" value="1"/>
</dbReference>
<dbReference type="FunFam" id="3.40.50.620:FF:000056">
    <property type="entry name" value="Leucine--tRNA ligase"/>
    <property type="match status" value="1"/>
</dbReference>
<name>A0AAP9DZE4_PANTH</name>
<dbReference type="GO" id="GO:0006429">
    <property type="term" value="P:leucyl-tRNA aminoacylation"/>
    <property type="evidence" value="ECO:0007669"/>
    <property type="project" value="UniProtKB-UniRule"/>
</dbReference>
<dbReference type="Gene3D" id="3.10.20.590">
    <property type="match status" value="1"/>
</dbReference>
<dbReference type="HAMAP" id="MF_00049_B">
    <property type="entry name" value="Leu_tRNA_synth_B"/>
    <property type="match status" value="1"/>
</dbReference>
<dbReference type="Gene3D" id="3.40.50.620">
    <property type="entry name" value="HUPs"/>
    <property type="match status" value="2"/>
</dbReference>
<dbReference type="Pfam" id="PF09334">
    <property type="entry name" value="tRNA-synt_1g"/>
    <property type="match status" value="1"/>
</dbReference>
<dbReference type="GO" id="GO:0004823">
    <property type="term" value="F:leucine-tRNA ligase activity"/>
    <property type="evidence" value="ECO:0007669"/>
    <property type="project" value="UniProtKB-UniRule"/>
</dbReference>
<keyword evidence="2 9" id="KW-0963">Cytoplasm</keyword>
<evidence type="ECO:0000256" key="7">
    <source>
        <dbReference type="ARBA" id="ARBA00023146"/>
    </source>
</evidence>
<evidence type="ECO:0000259" key="12">
    <source>
        <dbReference type="Pfam" id="PF08264"/>
    </source>
</evidence>
<dbReference type="PANTHER" id="PTHR43740">
    <property type="entry name" value="LEUCYL-TRNA SYNTHETASE"/>
    <property type="match status" value="1"/>
</dbReference>
<dbReference type="InterPro" id="IPR013155">
    <property type="entry name" value="M/V/L/I-tRNA-synth_anticd-bd"/>
</dbReference>
<dbReference type="InterPro" id="IPR009080">
    <property type="entry name" value="tRNAsynth_Ia_anticodon-bd"/>
</dbReference>
<dbReference type="InterPro" id="IPR009008">
    <property type="entry name" value="Val/Leu/Ile-tRNA-synth_edit"/>
</dbReference>
<dbReference type="CDD" id="cd07958">
    <property type="entry name" value="Anticodon_Ia_Leu_BEm"/>
    <property type="match status" value="1"/>
</dbReference>
<keyword evidence="3 9" id="KW-0436">Ligase</keyword>
<evidence type="ECO:0000313" key="15">
    <source>
        <dbReference type="EMBL" id="MCY9607101.1"/>
    </source>
</evidence>
<comment type="similarity">
    <text evidence="1 9 10">Belongs to the class-I aminoacyl-tRNA synthetase family.</text>
</comment>
<dbReference type="Gene3D" id="3.90.740.10">
    <property type="entry name" value="Valyl/Leucyl/Isoleucyl-tRNA synthetase, editing domain"/>
    <property type="match status" value="1"/>
</dbReference>
<dbReference type="EMBL" id="CP041405">
    <property type="protein sequence ID" value="QDM46444.1"/>
    <property type="molecule type" value="Genomic_DNA"/>
</dbReference>
<dbReference type="SUPFAM" id="SSF47323">
    <property type="entry name" value="Anticodon-binding domain of a subclass of class I aminoacyl-tRNA synthetases"/>
    <property type="match status" value="1"/>
</dbReference>
<dbReference type="EC" id="6.1.1.4" evidence="9"/>
<organism evidence="16 17">
    <name type="scientific">Paenibacillus thiaminolyticus</name>
    <name type="common">Bacillus thiaminolyticus</name>
    <dbReference type="NCBI Taxonomy" id="49283"/>
    <lineage>
        <taxon>Bacteria</taxon>
        <taxon>Bacillati</taxon>
        <taxon>Bacillota</taxon>
        <taxon>Bacilli</taxon>
        <taxon>Bacillales</taxon>
        <taxon>Paenibacillaceae</taxon>
        <taxon>Paenibacillus</taxon>
    </lineage>
</organism>
<gene>
    <name evidence="9 15" type="primary">leuS</name>
    <name evidence="16" type="ORF">FLT43_25580</name>
    <name evidence="15" type="ORF">M5W83_08060</name>
</gene>
<comment type="subcellular location">
    <subcellularLocation>
        <location evidence="9">Cytoplasm</location>
    </subcellularLocation>
</comment>
<keyword evidence="7 9" id="KW-0030">Aminoacyl-tRNA synthetase</keyword>
<accession>A0AAP9DZE4</accession>
<dbReference type="FunFam" id="3.90.740.10:FF:000017">
    <property type="entry name" value="Leucine--tRNA ligase"/>
    <property type="match status" value="1"/>
</dbReference>
<evidence type="ECO:0000256" key="10">
    <source>
        <dbReference type="RuleBase" id="RU363035"/>
    </source>
</evidence>
<reference evidence="15 18" key="2">
    <citation type="submission" date="2022-05" db="EMBL/GenBank/DDBJ databases">
        <title>Genome Sequencing of Bee-Associated Microbes.</title>
        <authorList>
            <person name="Dunlap C."/>
        </authorList>
    </citation>
    <scope>NUCLEOTIDE SEQUENCE [LARGE SCALE GENOMIC DNA]</scope>
    <source>
        <strain evidence="15 18">NRRL B-14613</strain>
    </source>
</reference>
<feature type="domain" description="Methionyl/Valyl/Leucyl/Isoleucyl-tRNA synthetase anticodon-binding" evidence="12">
    <location>
        <begin position="662"/>
        <end position="775"/>
    </location>
</feature>
<dbReference type="AlphaFoldDB" id="A0AAP9DZE4"/>
<dbReference type="InterPro" id="IPR014729">
    <property type="entry name" value="Rossmann-like_a/b/a_fold"/>
</dbReference>
<protein>
    <recommendedName>
        <fullName evidence="9">Leucine--tRNA ligase</fullName>
        <ecNumber evidence="9">6.1.1.4</ecNumber>
    </recommendedName>
    <alternativeName>
        <fullName evidence="9">Leucyl-tRNA synthetase</fullName>
        <shortName evidence="9">LeuRS</shortName>
    </alternativeName>
</protein>
<feature type="domain" description="Aminoacyl-tRNA synthetase class Ia" evidence="11">
    <location>
        <begin position="420"/>
        <end position="610"/>
    </location>
</feature>
<evidence type="ECO:0000256" key="3">
    <source>
        <dbReference type="ARBA" id="ARBA00022598"/>
    </source>
</evidence>
<evidence type="ECO:0000256" key="1">
    <source>
        <dbReference type="ARBA" id="ARBA00005594"/>
    </source>
</evidence>
<keyword evidence="18" id="KW-1185">Reference proteome</keyword>
<evidence type="ECO:0000313" key="16">
    <source>
        <dbReference type="EMBL" id="QDM46444.1"/>
    </source>
</evidence>
<dbReference type="PANTHER" id="PTHR43740:SF2">
    <property type="entry name" value="LEUCINE--TRNA LIGASE, MITOCHONDRIAL"/>
    <property type="match status" value="1"/>
</dbReference>
<evidence type="ECO:0000256" key="4">
    <source>
        <dbReference type="ARBA" id="ARBA00022741"/>
    </source>
</evidence>
<dbReference type="InterPro" id="IPR025709">
    <property type="entry name" value="Leu_tRNA-synth_edit"/>
</dbReference>
<dbReference type="Pfam" id="PF13603">
    <property type="entry name" value="tRNA-synt_1_2"/>
    <property type="match status" value="1"/>
</dbReference>
<comment type="caution">
    <text evidence="9">Lacks conserved residue(s) required for the propagation of feature annotation.</text>
</comment>
<dbReference type="FunFam" id="1.10.730.10:FF:000011">
    <property type="entry name" value="Leucine--tRNA ligase chloroplastic/mitochondrial"/>
    <property type="match status" value="1"/>
</dbReference>
<evidence type="ECO:0000259" key="11">
    <source>
        <dbReference type="Pfam" id="PF00133"/>
    </source>
</evidence>
<dbReference type="InterPro" id="IPR002302">
    <property type="entry name" value="Leu-tRNA-ligase"/>
</dbReference>
<dbReference type="GO" id="GO:0005829">
    <property type="term" value="C:cytosol"/>
    <property type="evidence" value="ECO:0007669"/>
    <property type="project" value="TreeGrafter"/>
</dbReference>
<evidence type="ECO:0000313" key="18">
    <source>
        <dbReference type="Proteomes" id="UP001209276"/>
    </source>
</evidence>
<evidence type="ECO:0000256" key="8">
    <source>
        <dbReference type="ARBA" id="ARBA00047469"/>
    </source>
</evidence>
<dbReference type="FunFam" id="3.40.50.620:FF:000077">
    <property type="entry name" value="Leucine--tRNA ligase"/>
    <property type="match status" value="1"/>
</dbReference>
<proteinExistence type="inferred from homology"/>
<evidence type="ECO:0000256" key="9">
    <source>
        <dbReference type="HAMAP-Rule" id="MF_00049"/>
    </source>
</evidence>
<reference evidence="16 17" key="1">
    <citation type="submission" date="2019-07" db="EMBL/GenBank/DDBJ databases">
        <title>Paenibacillus thiaminolyticus NRRL B-4156.</title>
        <authorList>
            <person name="Hehnly C."/>
            <person name="Zhang L."/>
        </authorList>
    </citation>
    <scope>NUCLEOTIDE SEQUENCE [LARGE SCALE GENOMIC DNA]</scope>
    <source>
        <strain evidence="16 17">NRRL B-4156</strain>
    </source>
</reference>
<dbReference type="EMBL" id="JAMDMM010000017">
    <property type="protein sequence ID" value="MCY9607101.1"/>
    <property type="molecule type" value="Genomic_DNA"/>
</dbReference>
<dbReference type="InterPro" id="IPR002300">
    <property type="entry name" value="aa-tRNA-synth_Ia"/>
</dbReference>
<feature type="binding site" evidence="9">
    <location>
        <position position="587"/>
    </location>
    <ligand>
        <name>ATP</name>
        <dbReference type="ChEBI" id="CHEBI:30616"/>
    </ligand>
</feature>
<dbReference type="PRINTS" id="PR00985">
    <property type="entry name" value="TRNASYNTHLEU"/>
</dbReference>
<dbReference type="PROSITE" id="PS00178">
    <property type="entry name" value="AA_TRNA_LIGASE_I"/>
    <property type="match status" value="1"/>
</dbReference>
<feature type="domain" description="Leucyl-tRNA synthetase editing" evidence="14">
    <location>
        <begin position="227"/>
        <end position="406"/>
    </location>
</feature>
<dbReference type="RefSeq" id="WP_087442057.1">
    <property type="nucleotide sequence ID" value="NZ_CABMNB010000023.1"/>
</dbReference>
<evidence type="ECO:0000256" key="2">
    <source>
        <dbReference type="ARBA" id="ARBA00022490"/>
    </source>
</evidence>
<dbReference type="Proteomes" id="UP000315377">
    <property type="component" value="Chromosome"/>
</dbReference>
<dbReference type="GO" id="GO:0002161">
    <property type="term" value="F:aminoacyl-tRNA deacylase activity"/>
    <property type="evidence" value="ECO:0007669"/>
    <property type="project" value="InterPro"/>
</dbReference>
<evidence type="ECO:0000256" key="6">
    <source>
        <dbReference type="ARBA" id="ARBA00022917"/>
    </source>
</evidence>
<feature type="short sequence motif" description="'KMSKS' region" evidence="9">
    <location>
        <begin position="584"/>
        <end position="588"/>
    </location>
</feature>
<comment type="catalytic activity">
    <reaction evidence="8 9">
        <text>tRNA(Leu) + L-leucine + ATP = L-leucyl-tRNA(Leu) + AMP + diphosphate</text>
        <dbReference type="Rhea" id="RHEA:11688"/>
        <dbReference type="Rhea" id="RHEA-COMP:9613"/>
        <dbReference type="Rhea" id="RHEA-COMP:9622"/>
        <dbReference type="ChEBI" id="CHEBI:30616"/>
        <dbReference type="ChEBI" id="CHEBI:33019"/>
        <dbReference type="ChEBI" id="CHEBI:57427"/>
        <dbReference type="ChEBI" id="CHEBI:78442"/>
        <dbReference type="ChEBI" id="CHEBI:78494"/>
        <dbReference type="ChEBI" id="CHEBI:456215"/>
        <dbReference type="EC" id="6.1.1.4"/>
    </reaction>
</comment>
<evidence type="ECO:0000256" key="5">
    <source>
        <dbReference type="ARBA" id="ARBA00022840"/>
    </source>
</evidence>
<dbReference type="InterPro" id="IPR001412">
    <property type="entry name" value="aa-tRNA-synth_I_CS"/>
</dbReference>
<dbReference type="GeneID" id="76999333"/>
<feature type="domain" description="Methionyl/Leucyl tRNA synthetase" evidence="13">
    <location>
        <begin position="47"/>
        <end position="178"/>
    </location>
</feature>
<evidence type="ECO:0000259" key="13">
    <source>
        <dbReference type="Pfam" id="PF09334"/>
    </source>
</evidence>
<keyword evidence="5 9" id="KW-0067">ATP-binding</keyword>
<dbReference type="CDD" id="cd00812">
    <property type="entry name" value="LeuRS_core"/>
    <property type="match status" value="1"/>
</dbReference>
<dbReference type="InterPro" id="IPR015413">
    <property type="entry name" value="Methionyl/Leucyl_tRNA_Synth"/>
</dbReference>
<dbReference type="Gene3D" id="1.10.730.10">
    <property type="entry name" value="Isoleucyl-tRNA Synthetase, Domain 1"/>
    <property type="match status" value="1"/>
</dbReference>
<evidence type="ECO:0000259" key="14">
    <source>
        <dbReference type="Pfam" id="PF13603"/>
    </source>
</evidence>
<dbReference type="SUPFAM" id="SSF50677">
    <property type="entry name" value="ValRS/IleRS/LeuRS editing domain"/>
    <property type="match status" value="1"/>
</dbReference>
<dbReference type="SUPFAM" id="SSF52374">
    <property type="entry name" value="Nucleotidylyl transferase"/>
    <property type="match status" value="1"/>
</dbReference>
<dbReference type="GO" id="GO:0005524">
    <property type="term" value="F:ATP binding"/>
    <property type="evidence" value="ECO:0007669"/>
    <property type="project" value="UniProtKB-UniRule"/>
</dbReference>
<dbReference type="Proteomes" id="UP001209276">
    <property type="component" value="Unassembled WGS sequence"/>
</dbReference>